<dbReference type="OrthoDB" id="9763796at2"/>
<evidence type="ECO:0000256" key="2">
    <source>
        <dbReference type="ARBA" id="ARBA00022475"/>
    </source>
</evidence>
<feature type="transmembrane region" description="Helical" evidence="9">
    <location>
        <begin position="66"/>
        <end position="84"/>
    </location>
</feature>
<evidence type="ECO:0000313" key="11">
    <source>
        <dbReference type="Proteomes" id="UP000233249"/>
    </source>
</evidence>
<comment type="similarity">
    <text evidence="9">Belongs to the KdpA family.</text>
</comment>
<dbReference type="RefSeq" id="WP_101173016.1">
    <property type="nucleotide sequence ID" value="NZ_JAKRKB010000008.1"/>
</dbReference>
<dbReference type="GO" id="GO:0008556">
    <property type="term" value="F:P-type potassium transmembrane transporter activity"/>
    <property type="evidence" value="ECO:0007669"/>
    <property type="project" value="InterPro"/>
</dbReference>
<keyword evidence="5 9" id="KW-0630">Potassium</keyword>
<feature type="transmembrane region" description="Helical" evidence="9">
    <location>
        <begin position="136"/>
        <end position="156"/>
    </location>
</feature>
<protein>
    <recommendedName>
        <fullName evidence="9">Potassium-transporting ATPase potassium-binding subunit</fullName>
    </recommendedName>
    <alternativeName>
        <fullName evidence="9">ATP phosphohydrolase [potassium-transporting] A chain</fullName>
    </alternativeName>
    <alternativeName>
        <fullName evidence="9">Potassium-binding and translocating subunit A</fullName>
    </alternativeName>
    <alternativeName>
        <fullName evidence="9">Potassium-translocating ATPase A chain</fullName>
    </alternativeName>
</protein>
<dbReference type="GO" id="GO:0005886">
    <property type="term" value="C:plasma membrane"/>
    <property type="evidence" value="ECO:0007669"/>
    <property type="project" value="UniProtKB-SubCell"/>
</dbReference>
<dbReference type="Proteomes" id="UP000233249">
    <property type="component" value="Unassembled WGS sequence"/>
</dbReference>
<dbReference type="Pfam" id="PF03814">
    <property type="entry name" value="KdpA"/>
    <property type="match status" value="1"/>
</dbReference>
<comment type="subunit">
    <text evidence="9">The system is composed of three essential subunits: KdpA, KdpB and KdpC.</text>
</comment>
<keyword evidence="8 9" id="KW-0472">Membrane</keyword>
<organism evidence="10 11">
    <name type="scientific">Corynebacterium mastitidis</name>
    <dbReference type="NCBI Taxonomy" id="161890"/>
    <lineage>
        <taxon>Bacteria</taxon>
        <taxon>Bacillati</taxon>
        <taxon>Actinomycetota</taxon>
        <taxon>Actinomycetes</taxon>
        <taxon>Mycobacteriales</taxon>
        <taxon>Corynebacteriaceae</taxon>
        <taxon>Corynebacterium</taxon>
    </lineage>
</organism>
<evidence type="ECO:0000256" key="7">
    <source>
        <dbReference type="ARBA" id="ARBA00023065"/>
    </source>
</evidence>
<comment type="caution">
    <text evidence="10">The sequence shown here is derived from an EMBL/GenBank/DDBJ whole genome shotgun (WGS) entry which is preliminary data.</text>
</comment>
<dbReference type="AlphaFoldDB" id="A0A2N0X9E9"/>
<dbReference type="PANTHER" id="PTHR30607:SF2">
    <property type="entry name" value="POTASSIUM-TRANSPORTING ATPASE POTASSIUM-BINDING SUBUNIT"/>
    <property type="match status" value="1"/>
</dbReference>
<feature type="transmembrane region" description="Helical" evidence="9">
    <location>
        <begin position="320"/>
        <end position="340"/>
    </location>
</feature>
<dbReference type="STRING" id="1121365.GCA_000375365_00725"/>
<dbReference type="HAMAP" id="MF_00275">
    <property type="entry name" value="KdpA"/>
    <property type="match status" value="1"/>
</dbReference>
<feature type="transmembrane region" description="Helical" evidence="9">
    <location>
        <begin position="12"/>
        <end position="34"/>
    </location>
</feature>
<evidence type="ECO:0000256" key="5">
    <source>
        <dbReference type="ARBA" id="ARBA00022958"/>
    </source>
</evidence>
<accession>A0A2N0X9E9</accession>
<feature type="transmembrane region" description="Helical" evidence="9">
    <location>
        <begin position="177"/>
        <end position="199"/>
    </location>
</feature>
<feature type="transmembrane region" description="Helical" evidence="9">
    <location>
        <begin position="521"/>
        <end position="543"/>
    </location>
</feature>
<evidence type="ECO:0000256" key="4">
    <source>
        <dbReference type="ARBA" id="ARBA00022692"/>
    </source>
</evidence>
<dbReference type="PIRSF" id="PIRSF001294">
    <property type="entry name" value="K_ATPaseA"/>
    <property type="match status" value="1"/>
</dbReference>
<evidence type="ECO:0000256" key="9">
    <source>
        <dbReference type="HAMAP-Rule" id="MF_00275"/>
    </source>
</evidence>
<gene>
    <name evidence="9" type="primary">kdpA</name>
    <name evidence="10" type="ORF">CXB45_02315</name>
</gene>
<keyword evidence="1 9" id="KW-0813">Transport</keyword>
<feature type="transmembrane region" description="Helical" evidence="9">
    <location>
        <begin position="479"/>
        <end position="500"/>
    </location>
</feature>
<keyword evidence="3 9" id="KW-0633">Potassium transport</keyword>
<feature type="transmembrane region" description="Helical" evidence="9">
    <location>
        <begin position="410"/>
        <end position="431"/>
    </location>
</feature>
<dbReference type="InterPro" id="IPR004623">
    <property type="entry name" value="KdpA"/>
</dbReference>
<comment type="subcellular location">
    <subcellularLocation>
        <location evidence="9">Cell membrane</location>
        <topology evidence="9">Multi-pass membrane protein</topology>
    </subcellularLocation>
</comment>
<keyword evidence="7 9" id="KW-0406">Ion transport</keyword>
<dbReference type="PANTHER" id="PTHR30607">
    <property type="entry name" value="POTASSIUM-TRANSPORTING ATPASE A CHAIN"/>
    <property type="match status" value="1"/>
</dbReference>
<sequence length="553" mass="56847">MIPAVLNALRCAAPILLVLVALAGAYLPLGAYMARMFSSPRHTLAERAVYRLLGVRPDSSQRWTRYAAGALAFSALSLVALYLLQRAQGLLPLARGIEAVAPDQAWNTAASFVTNTNWQSYSGEATMSPLVQMTGLAVQNFLSAAVGISVAVALVRGLACRDAQGRIGNFWVDLTRCVLRVLLPLAALAAVALLSQGVIQNLSPAAVVHTVPGGAQVIPGGPVASQEAIKLLGTNGGGYFGANSAHPLENPTAASNLVEVFLILLIPVSLTRTFGIMVGDRSQGWALLGAMGALFLASLGAVLALEASSAHALEGRELRFGVLPSAFFAVSTTLTSTGAVDSFHSSYTPLGGGVLLLNMLLGEIAPGGVGSGLYGILVMALLTVFLSGLMVGRTPEYLGKRIGVAQIIRVCLYTLVMPAAVVGGVALSAVLPGTRASLSTATDSPHALTELVYAFASAANNNGSAFAGLDSNTPWFNTALGVVMLLGRFLPMLMVLALAGSFAAQAPAPASSGTMPTHRPLFVGLVVGVALVVGALTFLPLFVLGPLAEALTL</sequence>
<dbReference type="EMBL" id="PJAF01000004">
    <property type="protein sequence ID" value="PKF69332.1"/>
    <property type="molecule type" value="Genomic_DNA"/>
</dbReference>
<comment type="function">
    <text evidence="9">Part of the high-affinity ATP-driven potassium transport (or Kdp) system, which catalyzes the hydrolysis of ATP coupled with the electrogenic transport of potassium into the cytoplasm. This subunit binds the extracellular potassium ions and delivers the ions to the membrane domain of KdpB through an intramembrane tunnel.</text>
</comment>
<evidence type="ECO:0000313" key="10">
    <source>
        <dbReference type="EMBL" id="PKF69332.1"/>
    </source>
</evidence>
<feature type="transmembrane region" description="Helical" evidence="9">
    <location>
        <begin position="285"/>
        <end position="305"/>
    </location>
</feature>
<evidence type="ECO:0000256" key="3">
    <source>
        <dbReference type="ARBA" id="ARBA00022538"/>
    </source>
</evidence>
<dbReference type="NCBIfam" id="TIGR00680">
    <property type="entry name" value="kdpA"/>
    <property type="match status" value="1"/>
</dbReference>
<reference evidence="10 11" key="1">
    <citation type="submission" date="2017-12" db="EMBL/GenBank/DDBJ databases">
        <title>Corynebacterium mastitidis 16-1433 Genome.</title>
        <authorList>
            <person name="Gulvik C.A."/>
        </authorList>
    </citation>
    <scope>NUCLEOTIDE SEQUENCE [LARGE SCALE GENOMIC DNA]</scope>
    <source>
        <strain evidence="10 11">16-1433</strain>
    </source>
</reference>
<keyword evidence="4 9" id="KW-0812">Transmembrane</keyword>
<evidence type="ECO:0000256" key="8">
    <source>
        <dbReference type="ARBA" id="ARBA00023136"/>
    </source>
</evidence>
<feature type="transmembrane region" description="Helical" evidence="9">
    <location>
        <begin position="371"/>
        <end position="389"/>
    </location>
</feature>
<proteinExistence type="inferred from homology"/>
<evidence type="ECO:0000256" key="6">
    <source>
        <dbReference type="ARBA" id="ARBA00022989"/>
    </source>
</evidence>
<dbReference type="GO" id="GO:0030955">
    <property type="term" value="F:potassium ion binding"/>
    <property type="evidence" value="ECO:0007669"/>
    <property type="project" value="UniProtKB-UniRule"/>
</dbReference>
<keyword evidence="2 9" id="KW-1003">Cell membrane</keyword>
<evidence type="ECO:0000256" key="1">
    <source>
        <dbReference type="ARBA" id="ARBA00022448"/>
    </source>
</evidence>
<keyword evidence="6 9" id="KW-1133">Transmembrane helix</keyword>
<name>A0A2N0X9E9_9CORY</name>